<dbReference type="RefSeq" id="XP_062744285.1">
    <property type="nucleotide sequence ID" value="XM_062888398.1"/>
</dbReference>
<keyword evidence="5" id="KW-0472">Membrane</keyword>
<dbReference type="GeneID" id="87908305"/>
<dbReference type="EMBL" id="JAFFHA010000005">
    <property type="protein sequence ID" value="KAK4655310.1"/>
    <property type="molecule type" value="Genomic_DNA"/>
</dbReference>
<evidence type="ECO:0000256" key="3">
    <source>
        <dbReference type="ARBA" id="ARBA00022729"/>
    </source>
</evidence>
<reference evidence="10 11" key="1">
    <citation type="journal article" date="2023" name="bioRxiv">
        <title>High-quality genome assemblies of four members of thePodospora anserinaspecies complex.</title>
        <authorList>
            <person name="Ament-Velasquez S.L."/>
            <person name="Vogan A.A."/>
            <person name="Wallerman O."/>
            <person name="Hartmann F."/>
            <person name="Gautier V."/>
            <person name="Silar P."/>
            <person name="Giraud T."/>
            <person name="Johannesson H."/>
        </authorList>
    </citation>
    <scope>NUCLEOTIDE SEQUENCE [LARGE SCALE GENOMIC DNA]</scope>
    <source>
        <strain evidence="10 11">CBS 415.72m</strain>
    </source>
</reference>
<dbReference type="InterPro" id="IPR002889">
    <property type="entry name" value="WSC_carb-bd"/>
</dbReference>
<keyword evidence="6" id="KW-0325">Glycoprotein</keyword>
<feature type="compositionally biased region" description="Low complexity" evidence="7">
    <location>
        <begin position="340"/>
        <end position="401"/>
    </location>
</feature>
<feature type="region of interest" description="Disordered" evidence="7">
    <location>
        <begin position="340"/>
        <end position="413"/>
    </location>
</feature>
<comment type="subcellular location">
    <subcellularLocation>
        <location evidence="1">Membrane</location>
        <topology evidence="1">Single-pass membrane protein</topology>
    </subcellularLocation>
</comment>
<evidence type="ECO:0000256" key="8">
    <source>
        <dbReference type="SAM" id="SignalP"/>
    </source>
</evidence>
<feature type="domain" description="WSC" evidence="9">
    <location>
        <begin position="143"/>
        <end position="236"/>
    </location>
</feature>
<dbReference type="InterPro" id="IPR008979">
    <property type="entry name" value="Galactose-bd-like_sf"/>
</dbReference>
<evidence type="ECO:0000256" key="1">
    <source>
        <dbReference type="ARBA" id="ARBA00004167"/>
    </source>
</evidence>
<evidence type="ECO:0000256" key="7">
    <source>
        <dbReference type="SAM" id="MobiDB-lite"/>
    </source>
</evidence>
<keyword evidence="4" id="KW-1133">Transmembrane helix</keyword>
<feature type="chain" id="PRO_5045082192" description="WSC domain-containing protein" evidence="8">
    <location>
        <begin position="24"/>
        <end position="685"/>
    </location>
</feature>
<evidence type="ECO:0000259" key="9">
    <source>
        <dbReference type="PROSITE" id="PS51212"/>
    </source>
</evidence>
<evidence type="ECO:0000313" key="10">
    <source>
        <dbReference type="EMBL" id="KAK4655310.1"/>
    </source>
</evidence>
<evidence type="ECO:0000256" key="6">
    <source>
        <dbReference type="ARBA" id="ARBA00023180"/>
    </source>
</evidence>
<keyword evidence="11" id="KW-1185">Reference proteome</keyword>
<proteinExistence type="predicted"/>
<evidence type="ECO:0000256" key="2">
    <source>
        <dbReference type="ARBA" id="ARBA00022692"/>
    </source>
</evidence>
<accession>A0ABR0GHT9</accession>
<dbReference type="PANTHER" id="PTHR24269">
    <property type="entry name" value="KREMEN PROTEIN"/>
    <property type="match status" value="1"/>
</dbReference>
<dbReference type="InterPro" id="IPR051836">
    <property type="entry name" value="Kremen_rcpt"/>
</dbReference>
<evidence type="ECO:0000313" key="11">
    <source>
        <dbReference type="Proteomes" id="UP001323405"/>
    </source>
</evidence>
<sequence length="685" mass="72873">MDSSRSKMRLLSLGALFLSTSSALPNGLYSRQVDDAPEYTALGCFVDTGSRVLPSKVISTHDMTAEKCAANCRGYDYFGTQWSSECYCGSNKPTDAAPASECNMPCSGNPDETCGAGMRLNVYEFDRACDDLDTEEPPVVISDFEYKGCYTDNVPQRVLGGITVAQHDMTLEKCAATCTAGGYAFFGVEYGTECFCGTSLDAASTKVSEGECSMTCMGNHSQQCGGPNRLNIYEKPNPVGAGSNLESVGDFHYASCWTDKVDDRSLKAVDWRTDDMTVEKCADRCSEFSYFGLEYSRECYCGNELIGQAAPEKDCAMLCVGAPGQWCGGPDRMNLYTKATSTSVTTSAEVTTPVETETDTPTITPEPETTTAPTEPETTTSDIPVSTTELPSSTESSTTTTQGPELTTITDCPPTPTYNGNPAYCYASGGLPAACRQLASTTLNWRSVGSSMSACKSALTRYGMPTNPAATACFPTTALPVVPSSALARSVADSVYACLHAPTASVICQSDSACATNTYTVGQVPSPTPSTGVDLLKGDGGFEDGTLGDWVLGPSTHLVSTTISNARPKSGSRGLLMRYLNVNGGGNSLTYNLPVVPGQQYRFSLSFQHTNPSSFTSLYLYVYPDILQTSFTEAQLNGAPANAWGTREITFTAKASWVQLVLNVGGNVGATNDVYIDDITFVRLT</sequence>
<dbReference type="SMART" id="SM00321">
    <property type="entry name" value="WSC"/>
    <property type="match status" value="3"/>
</dbReference>
<feature type="domain" description="WSC" evidence="9">
    <location>
        <begin position="250"/>
        <end position="339"/>
    </location>
</feature>
<feature type="signal peptide" evidence="8">
    <location>
        <begin position="1"/>
        <end position="23"/>
    </location>
</feature>
<dbReference type="SUPFAM" id="SSF49785">
    <property type="entry name" value="Galactose-binding domain-like"/>
    <property type="match status" value="1"/>
</dbReference>
<dbReference type="Gene3D" id="2.60.120.260">
    <property type="entry name" value="Galactose-binding domain-like"/>
    <property type="match status" value="1"/>
</dbReference>
<keyword evidence="3 8" id="KW-0732">Signal</keyword>
<evidence type="ECO:0000256" key="4">
    <source>
        <dbReference type="ARBA" id="ARBA00022989"/>
    </source>
</evidence>
<evidence type="ECO:0000256" key="5">
    <source>
        <dbReference type="ARBA" id="ARBA00023136"/>
    </source>
</evidence>
<feature type="domain" description="WSC" evidence="9">
    <location>
        <begin position="38"/>
        <end position="126"/>
    </location>
</feature>
<dbReference type="PROSITE" id="PS51212">
    <property type="entry name" value="WSC"/>
    <property type="match status" value="3"/>
</dbReference>
<dbReference type="Proteomes" id="UP001323405">
    <property type="component" value="Unassembled WGS sequence"/>
</dbReference>
<dbReference type="PANTHER" id="PTHR24269:SF16">
    <property type="entry name" value="PROTEIN SLG1"/>
    <property type="match status" value="1"/>
</dbReference>
<dbReference type="Pfam" id="PF01822">
    <property type="entry name" value="WSC"/>
    <property type="match status" value="3"/>
</dbReference>
<name>A0ABR0GHT9_9PEZI</name>
<comment type="caution">
    <text evidence="10">The sequence shown here is derived from an EMBL/GenBank/DDBJ whole genome shotgun (WGS) entry which is preliminary data.</text>
</comment>
<keyword evidence="2" id="KW-0812">Transmembrane</keyword>
<protein>
    <recommendedName>
        <fullName evidence="9">WSC domain-containing protein</fullName>
    </recommendedName>
</protein>
<organism evidence="10 11">
    <name type="scientific">Podospora pseudocomata</name>
    <dbReference type="NCBI Taxonomy" id="2093779"/>
    <lineage>
        <taxon>Eukaryota</taxon>
        <taxon>Fungi</taxon>
        <taxon>Dikarya</taxon>
        <taxon>Ascomycota</taxon>
        <taxon>Pezizomycotina</taxon>
        <taxon>Sordariomycetes</taxon>
        <taxon>Sordariomycetidae</taxon>
        <taxon>Sordariales</taxon>
        <taxon>Podosporaceae</taxon>
        <taxon>Podospora</taxon>
    </lineage>
</organism>
<gene>
    <name evidence="10" type="ORF">QC762_300910</name>
</gene>